<dbReference type="InterPro" id="IPR003593">
    <property type="entry name" value="AAA+_ATPase"/>
</dbReference>
<dbReference type="SMART" id="SM00382">
    <property type="entry name" value="AAA"/>
    <property type="match status" value="1"/>
</dbReference>
<organism evidence="6 7">
    <name type="scientific">Lentilactobacillus diolivorans DSM 14421</name>
    <dbReference type="NCBI Taxonomy" id="1423739"/>
    <lineage>
        <taxon>Bacteria</taxon>
        <taxon>Bacillati</taxon>
        <taxon>Bacillota</taxon>
        <taxon>Bacilli</taxon>
        <taxon>Lactobacillales</taxon>
        <taxon>Lactobacillaceae</taxon>
        <taxon>Lentilactobacillus</taxon>
    </lineage>
</organism>
<dbReference type="InterPro" id="IPR027417">
    <property type="entry name" value="P-loop_NTPase"/>
</dbReference>
<evidence type="ECO:0000256" key="4">
    <source>
        <dbReference type="ARBA" id="ARBA00022840"/>
    </source>
</evidence>
<evidence type="ECO:0000259" key="5">
    <source>
        <dbReference type="PROSITE" id="PS50893"/>
    </source>
</evidence>
<proteinExistence type="inferred from homology"/>
<dbReference type="Gene3D" id="3.40.50.300">
    <property type="entry name" value="P-loop containing nucleotide triphosphate hydrolases"/>
    <property type="match status" value="1"/>
</dbReference>
<dbReference type="GO" id="GO:0016887">
    <property type="term" value="F:ATP hydrolysis activity"/>
    <property type="evidence" value="ECO:0007669"/>
    <property type="project" value="InterPro"/>
</dbReference>
<dbReference type="Proteomes" id="UP000052013">
    <property type="component" value="Unassembled WGS sequence"/>
</dbReference>
<dbReference type="PATRIC" id="fig|1423739.3.peg.529"/>
<evidence type="ECO:0000256" key="1">
    <source>
        <dbReference type="ARBA" id="ARBA00005417"/>
    </source>
</evidence>
<dbReference type="PROSITE" id="PS50893">
    <property type="entry name" value="ABC_TRANSPORTER_2"/>
    <property type="match status" value="1"/>
</dbReference>
<keyword evidence="2" id="KW-0813">Transport</keyword>
<dbReference type="Pfam" id="PF00005">
    <property type="entry name" value="ABC_tran"/>
    <property type="match status" value="1"/>
</dbReference>
<name>A0A0R1S732_9LACO</name>
<accession>A0A0R1S732</accession>
<dbReference type="STRING" id="1423739.FC85_GL000502"/>
<dbReference type="EMBL" id="AZEY01000075">
    <property type="protein sequence ID" value="KRL65142.1"/>
    <property type="molecule type" value="Genomic_DNA"/>
</dbReference>
<comment type="similarity">
    <text evidence="1">Belongs to the ABC transporter superfamily.</text>
</comment>
<keyword evidence="4" id="KW-0067">ATP-binding</keyword>
<dbReference type="GO" id="GO:0005524">
    <property type="term" value="F:ATP binding"/>
    <property type="evidence" value="ECO:0007669"/>
    <property type="project" value="UniProtKB-KW"/>
</dbReference>
<evidence type="ECO:0000256" key="2">
    <source>
        <dbReference type="ARBA" id="ARBA00022448"/>
    </source>
</evidence>
<dbReference type="SUPFAM" id="SSF52540">
    <property type="entry name" value="P-loop containing nucleoside triphosphate hydrolases"/>
    <property type="match status" value="1"/>
</dbReference>
<reference evidence="6 7" key="1">
    <citation type="journal article" date="2015" name="Genome Announc.">
        <title>Expanding the biotechnology potential of lactobacilli through comparative genomics of 213 strains and associated genera.</title>
        <authorList>
            <person name="Sun Z."/>
            <person name="Harris H.M."/>
            <person name="McCann A."/>
            <person name="Guo C."/>
            <person name="Argimon S."/>
            <person name="Zhang W."/>
            <person name="Yang X."/>
            <person name="Jeffery I.B."/>
            <person name="Cooney J.C."/>
            <person name="Kagawa T.F."/>
            <person name="Liu W."/>
            <person name="Song Y."/>
            <person name="Salvetti E."/>
            <person name="Wrobel A."/>
            <person name="Rasinkangas P."/>
            <person name="Parkhill J."/>
            <person name="Rea M.C."/>
            <person name="O'Sullivan O."/>
            <person name="Ritari J."/>
            <person name="Douillard F.P."/>
            <person name="Paul Ross R."/>
            <person name="Yang R."/>
            <person name="Briner A.E."/>
            <person name="Felis G.E."/>
            <person name="de Vos W.M."/>
            <person name="Barrangou R."/>
            <person name="Klaenhammer T.R."/>
            <person name="Caufield P.W."/>
            <person name="Cui Y."/>
            <person name="Zhang H."/>
            <person name="O'Toole P.W."/>
        </authorList>
    </citation>
    <scope>NUCLEOTIDE SEQUENCE [LARGE SCALE GENOMIC DNA]</scope>
    <source>
        <strain evidence="6 7">DSM 14421</strain>
    </source>
</reference>
<evidence type="ECO:0000313" key="6">
    <source>
        <dbReference type="EMBL" id="KRL65142.1"/>
    </source>
</evidence>
<comment type="caution">
    <text evidence="6">The sequence shown here is derived from an EMBL/GenBank/DDBJ whole genome shotgun (WGS) entry which is preliminary data.</text>
</comment>
<protein>
    <submittedName>
        <fullName evidence="6">Bacitracin ABC ATP binding cassette transporter, ABC protein</fullName>
    </submittedName>
</protein>
<keyword evidence="3" id="KW-0547">Nucleotide-binding</keyword>
<feature type="domain" description="ABC transporter" evidence="5">
    <location>
        <begin position="4"/>
        <end position="234"/>
    </location>
</feature>
<dbReference type="AlphaFoldDB" id="A0A0R1S732"/>
<evidence type="ECO:0000256" key="3">
    <source>
        <dbReference type="ARBA" id="ARBA00022741"/>
    </source>
</evidence>
<dbReference type="PANTHER" id="PTHR43335:SF4">
    <property type="entry name" value="ABC TRANSPORTER, ATP-BINDING PROTEIN"/>
    <property type="match status" value="1"/>
</dbReference>
<sequence length="309" mass="34427">MKVIETKGLSKQFGKKRVITNVNLNVDQGSIYGFLGLNGAGKSTTMRLLLKMIRPTSGTIFIEGRDVATLPADFWNQVGYMIETPHAYPNFTVAENLIMYAKQRLIPQKQIMERISTLSRQLLLTPYLHAKIKDLSLGNNQKVGLAKTLIHQPKILLLDEPTNGLDPESLVAVRNTLKELAANGTTIFISSHLLGEMEEMVTQIGILAHGRLLRELDFDQFNRERKSKLAIQIDAKQVALTNFLTEKGLTVSSTGKQLLVSGVATADYASLLNAIENQDFRPTTFQPIQEDLESFFLRQIGDVNNVSND</sequence>
<dbReference type="PANTHER" id="PTHR43335">
    <property type="entry name" value="ABC TRANSPORTER, ATP-BINDING PROTEIN"/>
    <property type="match status" value="1"/>
</dbReference>
<evidence type="ECO:0000313" key="7">
    <source>
        <dbReference type="Proteomes" id="UP000052013"/>
    </source>
</evidence>
<gene>
    <name evidence="6" type="ORF">FC85_GL000502</name>
</gene>
<dbReference type="InterPro" id="IPR003439">
    <property type="entry name" value="ABC_transporter-like_ATP-bd"/>
</dbReference>